<dbReference type="SUPFAM" id="SSF55874">
    <property type="entry name" value="ATPase domain of HSP90 chaperone/DNA topoisomerase II/histidine kinase"/>
    <property type="match status" value="1"/>
</dbReference>
<keyword evidence="11 14" id="KW-1133">Transmembrane helix</keyword>
<dbReference type="NCBIfam" id="TIGR01386">
    <property type="entry name" value="cztS_silS_copS"/>
    <property type="match status" value="1"/>
</dbReference>
<dbReference type="Pfam" id="PF02518">
    <property type="entry name" value="HATPase_c"/>
    <property type="match status" value="1"/>
</dbReference>
<dbReference type="InterPro" id="IPR003660">
    <property type="entry name" value="HAMP_dom"/>
</dbReference>
<accession>A0A840RS61</accession>
<evidence type="ECO:0000256" key="4">
    <source>
        <dbReference type="ARBA" id="ARBA00022519"/>
    </source>
</evidence>
<dbReference type="Proteomes" id="UP000571084">
    <property type="component" value="Unassembled WGS sequence"/>
</dbReference>
<evidence type="ECO:0000259" key="16">
    <source>
        <dbReference type="PROSITE" id="PS50885"/>
    </source>
</evidence>
<comment type="catalytic activity">
    <reaction evidence="1 14">
        <text>ATP + protein L-histidine = ADP + protein N-phospho-L-histidine.</text>
        <dbReference type="EC" id="2.7.13.3"/>
    </reaction>
</comment>
<evidence type="ECO:0000256" key="3">
    <source>
        <dbReference type="ARBA" id="ARBA00022475"/>
    </source>
</evidence>
<dbReference type="SMART" id="SM00304">
    <property type="entry name" value="HAMP"/>
    <property type="match status" value="1"/>
</dbReference>
<dbReference type="InterPro" id="IPR003661">
    <property type="entry name" value="HisK_dim/P_dom"/>
</dbReference>
<protein>
    <recommendedName>
        <fullName evidence="14">Sensor protein</fullName>
        <ecNumber evidence="14">2.7.13.3</ecNumber>
    </recommendedName>
</protein>
<evidence type="ECO:0000256" key="13">
    <source>
        <dbReference type="ARBA" id="ARBA00023136"/>
    </source>
</evidence>
<dbReference type="InterPro" id="IPR003594">
    <property type="entry name" value="HATPase_dom"/>
</dbReference>
<keyword evidence="5" id="KW-0597">Phosphoprotein</keyword>
<dbReference type="Gene3D" id="3.30.565.10">
    <property type="entry name" value="Histidine kinase-like ATPase, C-terminal domain"/>
    <property type="match status" value="1"/>
</dbReference>
<dbReference type="InterPro" id="IPR006290">
    <property type="entry name" value="CztS_silS_copS"/>
</dbReference>
<dbReference type="SUPFAM" id="SSF47384">
    <property type="entry name" value="Homodimeric domain of signal transducing histidine kinase"/>
    <property type="match status" value="1"/>
</dbReference>
<dbReference type="PANTHER" id="PTHR45436">
    <property type="entry name" value="SENSOR HISTIDINE KINASE YKOH"/>
    <property type="match status" value="1"/>
</dbReference>
<comment type="caution">
    <text evidence="17">The sequence shown here is derived from an EMBL/GenBank/DDBJ whole genome shotgun (WGS) entry which is preliminary data.</text>
</comment>
<evidence type="ECO:0000256" key="14">
    <source>
        <dbReference type="RuleBase" id="RU364088"/>
    </source>
</evidence>
<keyword evidence="6 14" id="KW-0808">Transferase</keyword>
<dbReference type="Gene3D" id="1.10.287.130">
    <property type="match status" value="1"/>
</dbReference>
<dbReference type="PRINTS" id="PR00344">
    <property type="entry name" value="BCTRLSENSOR"/>
</dbReference>
<evidence type="ECO:0000256" key="8">
    <source>
        <dbReference type="ARBA" id="ARBA00022741"/>
    </source>
</evidence>
<comment type="function">
    <text evidence="14">Member of a two-component regulatory system.</text>
</comment>
<evidence type="ECO:0000256" key="2">
    <source>
        <dbReference type="ARBA" id="ARBA00004533"/>
    </source>
</evidence>
<evidence type="ECO:0000259" key="15">
    <source>
        <dbReference type="PROSITE" id="PS50109"/>
    </source>
</evidence>
<keyword evidence="8 14" id="KW-0547">Nucleotide-binding</keyword>
<dbReference type="CDD" id="cd00082">
    <property type="entry name" value="HisKA"/>
    <property type="match status" value="1"/>
</dbReference>
<gene>
    <name evidence="17" type="ORF">HNR39_001680</name>
</gene>
<organism evidence="17 18">
    <name type="scientific">Glaciimonas immobilis</name>
    <dbReference type="NCBI Taxonomy" id="728004"/>
    <lineage>
        <taxon>Bacteria</taxon>
        <taxon>Pseudomonadati</taxon>
        <taxon>Pseudomonadota</taxon>
        <taxon>Betaproteobacteria</taxon>
        <taxon>Burkholderiales</taxon>
        <taxon>Oxalobacteraceae</taxon>
        <taxon>Glaciimonas</taxon>
    </lineage>
</organism>
<evidence type="ECO:0000256" key="11">
    <source>
        <dbReference type="ARBA" id="ARBA00022989"/>
    </source>
</evidence>
<reference evidence="17 18" key="1">
    <citation type="submission" date="2020-08" db="EMBL/GenBank/DDBJ databases">
        <title>Genomic Encyclopedia of Type Strains, Phase IV (KMG-IV): sequencing the most valuable type-strain genomes for metagenomic binning, comparative biology and taxonomic classification.</title>
        <authorList>
            <person name="Goeker M."/>
        </authorList>
    </citation>
    <scope>NUCLEOTIDE SEQUENCE [LARGE SCALE GENOMIC DNA]</scope>
    <source>
        <strain evidence="17 18">DSM 23240</strain>
    </source>
</reference>
<comment type="subcellular location">
    <subcellularLocation>
        <location evidence="2 14">Cell inner membrane</location>
    </subcellularLocation>
</comment>
<name>A0A840RS61_9BURK</name>
<evidence type="ECO:0000256" key="5">
    <source>
        <dbReference type="ARBA" id="ARBA00022553"/>
    </source>
</evidence>
<sequence length="474" mass="52414">MNFWRTRSLTTRVSFLFALIACAIVTSLGMYLYSSARHALETRADYSLIGRVEHFRTLLHDLYNVKQMEDRPALFETMLGSEQDVLMFAYPGQPPFVRVNPDNMTPPPMLPVGLNQTLTLAALQPGERADGVRVRWVSAEAEVGSDGPKVVIVGAHVMTQESHILSQYYWQVIGAAAISVLLAALLSFLVLKRGFTPLIAMAGRAAEVSPTNIAIRLREEDAPQELRRLAASFNAMLDRLSDGYDTLSQFSADLAHEIRTPIGAIMGQTQVTLNKVRNASEYQQVLESNLEELHRLSRIVENILFLAHADHAGLAVDKTSLVLADELHKIAEYFEGLAEERDIKLVVDGGGELQVNPVMWRRAVSNLVVNAVRYALPGSTVRLSGKPNAQGVCIEVENQGDPIPQEQLDRLFDRFYRGDKSRSEFTESNGLGLAIVRAIMQVHGGSAEVICSAAGVIRFSLYFPQTLQEIQARA</sequence>
<keyword evidence="18" id="KW-1185">Reference proteome</keyword>
<keyword evidence="7 14" id="KW-0812">Transmembrane</keyword>
<dbReference type="InterPro" id="IPR005467">
    <property type="entry name" value="His_kinase_dom"/>
</dbReference>
<keyword evidence="3 14" id="KW-1003">Cell membrane</keyword>
<evidence type="ECO:0000256" key="1">
    <source>
        <dbReference type="ARBA" id="ARBA00000085"/>
    </source>
</evidence>
<dbReference type="GO" id="GO:0005886">
    <property type="term" value="C:plasma membrane"/>
    <property type="evidence" value="ECO:0007669"/>
    <property type="project" value="UniProtKB-SubCell"/>
</dbReference>
<feature type="transmembrane region" description="Helical" evidence="14">
    <location>
        <begin position="168"/>
        <end position="191"/>
    </location>
</feature>
<dbReference type="InterPro" id="IPR036097">
    <property type="entry name" value="HisK_dim/P_sf"/>
</dbReference>
<feature type="domain" description="Histidine kinase" evidence="15">
    <location>
        <begin position="253"/>
        <end position="467"/>
    </location>
</feature>
<evidence type="ECO:0000256" key="10">
    <source>
        <dbReference type="ARBA" id="ARBA00022840"/>
    </source>
</evidence>
<proteinExistence type="predicted"/>
<feature type="domain" description="HAMP" evidence="16">
    <location>
        <begin position="192"/>
        <end position="245"/>
    </location>
</feature>
<dbReference type="SMART" id="SM00387">
    <property type="entry name" value="HATPase_c"/>
    <property type="match status" value="1"/>
</dbReference>
<evidence type="ECO:0000313" key="18">
    <source>
        <dbReference type="Proteomes" id="UP000571084"/>
    </source>
</evidence>
<evidence type="ECO:0000256" key="9">
    <source>
        <dbReference type="ARBA" id="ARBA00022777"/>
    </source>
</evidence>
<dbReference type="EC" id="2.7.13.3" evidence="14"/>
<evidence type="ECO:0000256" key="7">
    <source>
        <dbReference type="ARBA" id="ARBA00022692"/>
    </source>
</evidence>
<dbReference type="PANTHER" id="PTHR45436:SF3">
    <property type="entry name" value="SENSOR HISTIDINE KINASE HPRS"/>
    <property type="match status" value="1"/>
</dbReference>
<dbReference type="Gene3D" id="6.10.340.10">
    <property type="match status" value="1"/>
</dbReference>
<dbReference type="CDD" id="cd06225">
    <property type="entry name" value="HAMP"/>
    <property type="match status" value="1"/>
</dbReference>
<dbReference type="PROSITE" id="PS50109">
    <property type="entry name" value="HIS_KIN"/>
    <property type="match status" value="1"/>
</dbReference>
<dbReference type="RefSeq" id="WP_168056216.1">
    <property type="nucleotide sequence ID" value="NZ_JAAOZT010000009.1"/>
</dbReference>
<feature type="transmembrane region" description="Helical" evidence="14">
    <location>
        <begin position="12"/>
        <end position="33"/>
    </location>
</feature>
<dbReference type="GO" id="GO:0005524">
    <property type="term" value="F:ATP binding"/>
    <property type="evidence" value="ECO:0007669"/>
    <property type="project" value="UniProtKB-KW"/>
</dbReference>
<evidence type="ECO:0000256" key="12">
    <source>
        <dbReference type="ARBA" id="ARBA00023012"/>
    </source>
</evidence>
<evidence type="ECO:0000256" key="6">
    <source>
        <dbReference type="ARBA" id="ARBA00022679"/>
    </source>
</evidence>
<keyword evidence="13 14" id="KW-0472">Membrane</keyword>
<evidence type="ECO:0000313" key="17">
    <source>
        <dbReference type="EMBL" id="MBB5199848.1"/>
    </source>
</evidence>
<dbReference type="Pfam" id="PF00672">
    <property type="entry name" value="HAMP"/>
    <property type="match status" value="1"/>
</dbReference>
<dbReference type="Pfam" id="PF00512">
    <property type="entry name" value="HisKA"/>
    <property type="match status" value="1"/>
</dbReference>
<dbReference type="AlphaFoldDB" id="A0A840RS61"/>
<keyword evidence="4 14" id="KW-0997">Cell inner membrane</keyword>
<dbReference type="PROSITE" id="PS50885">
    <property type="entry name" value="HAMP"/>
    <property type="match status" value="1"/>
</dbReference>
<dbReference type="SMART" id="SM00388">
    <property type="entry name" value="HisKA"/>
    <property type="match status" value="1"/>
</dbReference>
<dbReference type="InterPro" id="IPR050428">
    <property type="entry name" value="TCS_sensor_his_kinase"/>
</dbReference>
<dbReference type="InterPro" id="IPR004358">
    <property type="entry name" value="Sig_transdc_His_kin-like_C"/>
</dbReference>
<keyword evidence="12 14" id="KW-0902">Two-component regulatory system</keyword>
<dbReference type="FunFam" id="1.10.287.130:FF:000001">
    <property type="entry name" value="Two-component sensor histidine kinase"/>
    <property type="match status" value="1"/>
</dbReference>
<dbReference type="EMBL" id="JACHHQ010000003">
    <property type="protein sequence ID" value="MBB5199848.1"/>
    <property type="molecule type" value="Genomic_DNA"/>
</dbReference>
<dbReference type="InterPro" id="IPR036890">
    <property type="entry name" value="HATPase_C_sf"/>
</dbReference>
<dbReference type="GO" id="GO:0000155">
    <property type="term" value="F:phosphorelay sensor kinase activity"/>
    <property type="evidence" value="ECO:0007669"/>
    <property type="project" value="InterPro"/>
</dbReference>
<keyword evidence="10 14" id="KW-0067">ATP-binding</keyword>
<keyword evidence="9 14" id="KW-0418">Kinase</keyword>
<dbReference type="CDD" id="cd00075">
    <property type="entry name" value="HATPase"/>
    <property type="match status" value="1"/>
</dbReference>